<accession>A0A5B7FZS4</accession>
<name>A0A5B7FZS4_PORTR</name>
<comment type="caution">
    <text evidence="1">The sequence shown here is derived from an EMBL/GenBank/DDBJ whole genome shotgun (WGS) entry which is preliminary data.</text>
</comment>
<sequence>MDTPGELRNFGIEERVEALERRLENIINIEEKLDCVLKDNNVFGKEVYNLTKENCCLLKEKMDLEKMESKFCEGEKWGKQACISLIDLRFKEVHTNLIEIIKQQEKEKSELAQSEIVKVIQQKETMVRNNA</sequence>
<proteinExistence type="predicted"/>
<evidence type="ECO:0000313" key="1">
    <source>
        <dbReference type="EMBL" id="MPC53021.1"/>
    </source>
</evidence>
<reference evidence="1 2" key="1">
    <citation type="submission" date="2019-05" db="EMBL/GenBank/DDBJ databases">
        <title>Another draft genome of Portunus trituberculatus and its Hox gene families provides insights of decapod evolution.</title>
        <authorList>
            <person name="Jeong J.-H."/>
            <person name="Song I."/>
            <person name="Kim S."/>
            <person name="Choi T."/>
            <person name="Kim D."/>
            <person name="Ryu S."/>
            <person name="Kim W."/>
        </authorList>
    </citation>
    <scope>NUCLEOTIDE SEQUENCE [LARGE SCALE GENOMIC DNA]</scope>
    <source>
        <tissue evidence="1">Muscle</tissue>
    </source>
</reference>
<organism evidence="1 2">
    <name type="scientific">Portunus trituberculatus</name>
    <name type="common">Swimming crab</name>
    <name type="synonym">Neptunus trituberculatus</name>
    <dbReference type="NCBI Taxonomy" id="210409"/>
    <lineage>
        <taxon>Eukaryota</taxon>
        <taxon>Metazoa</taxon>
        <taxon>Ecdysozoa</taxon>
        <taxon>Arthropoda</taxon>
        <taxon>Crustacea</taxon>
        <taxon>Multicrustacea</taxon>
        <taxon>Malacostraca</taxon>
        <taxon>Eumalacostraca</taxon>
        <taxon>Eucarida</taxon>
        <taxon>Decapoda</taxon>
        <taxon>Pleocyemata</taxon>
        <taxon>Brachyura</taxon>
        <taxon>Eubrachyura</taxon>
        <taxon>Portunoidea</taxon>
        <taxon>Portunidae</taxon>
        <taxon>Portuninae</taxon>
        <taxon>Portunus</taxon>
    </lineage>
</organism>
<dbReference type="Proteomes" id="UP000324222">
    <property type="component" value="Unassembled WGS sequence"/>
</dbReference>
<protein>
    <submittedName>
        <fullName evidence="1">Uncharacterized protein</fullName>
    </submittedName>
</protein>
<keyword evidence="2" id="KW-1185">Reference proteome</keyword>
<dbReference type="AlphaFoldDB" id="A0A5B7FZS4"/>
<gene>
    <name evidence="1" type="ORF">E2C01_046905</name>
</gene>
<dbReference type="EMBL" id="VSRR010011329">
    <property type="protein sequence ID" value="MPC53021.1"/>
    <property type="molecule type" value="Genomic_DNA"/>
</dbReference>
<evidence type="ECO:0000313" key="2">
    <source>
        <dbReference type="Proteomes" id="UP000324222"/>
    </source>
</evidence>